<name>A0A382I2V9_9ZZZZ</name>
<dbReference type="InterPro" id="IPR052896">
    <property type="entry name" value="GGT-like_enzyme"/>
</dbReference>
<proteinExistence type="predicted"/>
<dbReference type="PANTHER" id="PTHR43881">
    <property type="entry name" value="GAMMA-GLUTAMYLTRANSPEPTIDASE (AFU_ORTHOLOGUE AFUA_4G13580)"/>
    <property type="match status" value="1"/>
</dbReference>
<accession>A0A382I2V9</accession>
<dbReference type="AlphaFoldDB" id="A0A382I2V9"/>
<dbReference type="InterPro" id="IPR029055">
    <property type="entry name" value="Ntn_hydrolases_N"/>
</dbReference>
<organism evidence="1">
    <name type="scientific">marine metagenome</name>
    <dbReference type="NCBI Taxonomy" id="408172"/>
    <lineage>
        <taxon>unclassified sequences</taxon>
        <taxon>metagenomes</taxon>
        <taxon>ecological metagenomes</taxon>
    </lineage>
</organism>
<dbReference type="Gene3D" id="1.10.246.230">
    <property type="match status" value="1"/>
</dbReference>
<dbReference type="Gene3D" id="3.60.20.40">
    <property type="match status" value="1"/>
</dbReference>
<sequence>IHNDHGKLEFEQLFLKAIECARDGFNITEKVSKSWEKSQLKLSKNKNTKKIFLKNGNSYKLSEKFKNVQLANTLEKISQKGLKEFYQGSTTIDIVKSLNELGGLHTLEDFEKQKTIKDNTINCKYKDITIHQCPPNGPGVTVLVMMQMMEKLKIENYKANSPERFHIEAEVTKLAYQLREKNIGDPNFINMDLEKLLSKSTVEEAVNKISLSKCYDVGNLNIPAHPETIYLTVVDKDFNAVSIINSICYVFGSGITSNNTGILFQNRGTNFRIEKNHPNCIDGLKRPLHTIIPGMVFSNNKPILSYGVMGGQYQPVGHVHVLNNIFDYNMNPQEALDFPRAFHFNNIYKLELGVDKNIEDQLKKNGHETIRVNDTHGGGQAIRINWKEGLLIGGSDTRKDGLAIGY</sequence>
<dbReference type="SUPFAM" id="SSF56235">
    <property type="entry name" value="N-terminal nucleophile aminohydrolases (Ntn hydrolases)"/>
    <property type="match status" value="1"/>
</dbReference>
<protein>
    <recommendedName>
        <fullName evidence="2">Gamma-glutamyltransferase</fullName>
    </recommendedName>
</protein>
<reference evidence="1" key="1">
    <citation type="submission" date="2018-05" db="EMBL/GenBank/DDBJ databases">
        <authorList>
            <person name="Lanie J.A."/>
            <person name="Ng W.-L."/>
            <person name="Kazmierczak K.M."/>
            <person name="Andrzejewski T.M."/>
            <person name="Davidsen T.M."/>
            <person name="Wayne K.J."/>
            <person name="Tettelin H."/>
            <person name="Glass J.I."/>
            <person name="Rusch D."/>
            <person name="Podicherti R."/>
            <person name="Tsui H.-C.T."/>
            <person name="Winkler M.E."/>
        </authorList>
    </citation>
    <scope>NUCLEOTIDE SEQUENCE</scope>
</reference>
<evidence type="ECO:0008006" key="2">
    <source>
        <dbReference type="Google" id="ProtNLM"/>
    </source>
</evidence>
<gene>
    <name evidence="1" type="ORF">METZ01_LOCUS246844</name>
</gene>
<evidence type="ECO:0000313" key="1">
    <source>
        <dbReference type="EMBL" id="SVB93990.1"/>
    </source>
</evidence>
<feature type="non-terminal residue" evidence="1">
    <location>
        <position position="1"/>
    </location>
</feature>
<dbReference type="PANTHER" id="PTHR43881:SF1">
    <property type="entry name" value="GAMMA-GLUTAMYLTRANSPEPTIDASE (AFU_ORTHOLOGUE AFUA_4G13580)"/>
    <property type="match status" value="1"/>
</dbReference>
<dbReference type="Pfam" id="PF01019">
    <property type="entry name" value="G_glu_transpept"/>
    <property type="match status" value="1"/>
</dbReference>
<dbReference type="PRINTS" id="PR01210">
    <property type="entry name" value="GGTRANSPTASE"/>
</dbReference>
<dbReference type="EMBL" id="UINC01064892">
    <property type="protein sequence ID" value="SVB93990.1"/>
    <property type="molecule type" value="Genomic_DNA"/>
</dbReference>
<dbReference type="InterPro" id="IPR043137">
    <property type="entry name" value="GGT_ssub_C"/>
</dbReference>